<feature type="region of interest" description="Disordered" evidence="1">
    <location>
        <begin position="181"/>
        <end position="221"/>
    </location>
</feature>
<keyword evidence="3" id="KW-1185">Reference proteome</keyword>
<feature type="region of interest" description="Disordered" evidence="1">
    <location>
        <begin position="479"/>
        <end position="503"/>
    </location>
</feature>
<sequence>MPTITSSSSSKPLNLGPPRLILLHSPDPLDYGITLTHCPITGHVSITSISPDATLPFPGSPPIVEGNVTVGDVVIEAAGVSMRERISEGMWKLTMGLMEVAPRPLEIVVARVVEKETEDDGVESESGEENVNGSYLQLEMGKDDDNITSDDDVQDKQTTTASPSKEYSLQSDSVLMNAKLHHLPDNNSNNSTNQTQQQTKPSSNEEEAIISSNPFNDPHRFGPERKIIFHTESLGIKLHRSPTEGLVHIIHVAPYRSIHSNNDDAQKQLNTHQEGEVEAGDVIMEVGGVSIRNVIIGKIEWADMVHFIKYVGRPLDMVVAKDLLFTRERAGVVTDIVVVGSDGGGCNDVVENQFDLLGVESVEVVATGDGGDGEGSVVLEEEPQVEETEMDGVAVVVEEATPMEGKEKMEDSTNEAEVEPKEDEPMEEKEPDLSLFADSKEDVPPTITTELCFAFATDGICGTLAQEKEETNELMVDAPKSTTPTTKKLSDNSWIKSTSASDDEAAAVVDTTMEERKQQLIQQLQPQDDVSLKQPKSSPSSFFSRTHPTEKSSVIQISPLTKPSATHNVVVEAPSSGKSVSELKSLFSPIKNPEAASPSFQSAAVDSPNAEIEEVTPDEIEEVTTEALIEEVQAADDEEKQTVSPISEKRIELAKTLIKEKREHGAAKEETTRSEAPGTPASKSTTEDGERDFSAELGPTPEKPFDETADSSFHATVVDDLASEFSSSPSKVSSVPQSESRDDKEHKSVDLSSIKICAKPEKKKLVATWSQELGDKRPPEKSFSVPPPPLPMFGKNGFVMDEPDSPFVGNIKFGTPKQKHPESFSQAFVVQKMDEGVDTSNIRWEVESPLFTVRKNGDVSDNPNVGSSPYLQIETPERTQPERLFPDPLVKGFDRTAFDFSQLDLNEDLSMDSEGGSLSDTSFNLNETIVYADEMEAQAQNDCCTFDTFCADTMFEGLVSNCGNAEAQRLTKEKVNKVPSPRRKNLLSRLRKGKKKKSKQSVEYGNLNDEEKETMKGIRKAHVQLAYQKFAGYSKAAATQYGQVNDELGDLIEI</sequence>
<feature type="compositionally biased region" description="Basic and acidic residues" evidence="1">
    <location>
        <begin position="685"/>
        <end position="694"/>
    </location>
</feature>
<dbReference type="PaxDb" id="35128-Thaps24408"/>
<feature type="compositionally biased region" description="Low complexity" evidence="1">
    <location>
        <begin position="723"/>
        <end position="738"/>
    </location>
</feature>
<feature type="region of interest" description="Disordered" evidence="1">
    <location>
        <begin position="404"/>
        <end position="431"/>
    </location>
</feature>
<feature type="region of interest" description="Disordered" evidence="1">
    <location>
        <begin position="655"/>
        <end position="752"/>
    </location>
</feature>
<feature type="region of interest" description="Disordered" evidence="1">
    <location>
        <begin position="141"/>
        <end position="169"/>
    </location>
</feature>
<dbReference type="HOGENOM" id="CLU_290457_0_0_1"/>
<reference evidence="2 3" key="2">
    <citation type="journal article" date="2008" name="Nature">
        <title>The Phaeodactylum genome reveals the evolutionary history of diatom genomes.</title>
        <authorList>
            <person name="Bowler C."/>
            <person name="Allen A.E."/>
            <person name="Badger J.H."/>
            <person name="Grimwood J."/>
            <person name="Jabbari K."/>
            <person name="Kuo A."/>
            <person name="Maheswari U."/>
            <person name="Martens C."/>
            <person name="Maumus F."/>
            <person name="Otillar R.P."/>
            <person name="Rayko E."/>
            <person name="Salamov A."/>
            <person name="Vandepoele K."/>
            <person name="Beszteri B."/>
            <person name="Gruber A."/>
            <person name="Heijde M."/>
            <person name="Katinka M."/>
            <person name="Mock T."/>
            <person name="Valentin K."/>
            <person name="Verret F."/>
            <person name="Berges J.A."/>
            <person name="Brownlee C."/>
            <person name="Cadoret J.P."/>
            <person name="Chiovitti A."/>
            <person name="Choi C.J."/>
            <person name="Coesel S."/>
            <person name="De Martino A."/>
            <person name="Detter J.C."/>
            <person name="Durkin C."/>
            <person name="Falciatore A."/>
            <person name="Fournet J."/>
            <person name="Haruta M."/>
            <person name="Huysman M.J."/>
            <person name="Jenkins B.D."/>
            <person name="Jiroutova K."/>
            <person name="Jorgensen R.E."/>
            <person name="Joubert Y."/>
            <person name="Kaplan A."/>
            <person name="Kroger N."/>
            <person name="Kroth P.G."/>
            <person name="La Roche J."/>
            <person name="Lindquist E."/>
            <person name="Lommer M."/>
            <person name="Martin-Jezequel V."/>
            <person name="Lopez P.J."/>
            <person name="Lucas S."/>
            <person name="Mangogna M."/>
            <person name="McGinnis K."/>
            <person name="Medlin L.K."/>
            <person name="Montsant A."/>
            <person name="Oudot-Le Secq M.P."/>
            <person name="Napoli C."/>
            <person name="Obornik M."/>
            <person name="Parker M.S."/>
            <person name="Petit J.L."/>
            <person name="Porcel B.M."/>
            <person name="Poulsen N."/>
            <person name="Robison M."/>
            <person name="Rychlewski L."/>
            <person name="Rynearson T.A."/>
            <person name="Schmutz J."/>
            <person name="Shapiro H."/>
            <person name="Siaut M."/>
            <person name="Stanley M."/>
            <person name="Sussman M.R."/>
            <person name="Taylor A.R."/>
            <person name="Vardi A."/>
            <person name="von Dassow P."/>
            <person name="Vyverman W."/>
            <person name="Willis A."/>
            <person name="Wyrwicz L.S."/>
            <person name="Rokhsar D.S."/>
            <person name="Weissenbach J."/>
            <person name="Armbrust E.V."/>
            <person name="Green B.R."/>
            <person name="Van de Peer Y."/>
            <person name="Grigoriev I.V."/>
        </authorList>
    </citation>
    <scope>NUCLEOTIDE SEQUENCE [LARGE SCALE GENOMIC DNA]</scope>
    <source>
        <strain evidence="2 3">CCMP1335</strain>
    </source>
</reference>
<feature type="compositionally biased region" description="Low complexity" evidence="1">
    <location>
        <begin position="522"/>
        <end position="544"/>
    </location>
</feature>
<name>B8C9W5_THAPS</name>
<dbReference type="InParanoid" id="B8C9W5"/>
<dbReference type="RefSeq" id="XP_002292941.1">
    <property type="nucleotide sequence ID" value="XM_002292905.1"/>
</dbReference>
<feature type="compositionally biased region" description="Polar residues" evidence="1">
    <location>
        <begin position="156"/>
        <end position="169"/>
    </location>
</feature>
<gene>
    <name evidence="2" type="ORF">THAPSDRAFT_24408</name>
</gene>
<dbReference type="KEGG" id="tps:THAPSDRAFT_24408"/>
<reference evidence="2 3" key="1">
    <citation type="journal article" date="2004" name="Science">
        <title>The genome of the diatom Thalassiosira pseudonana: ecology, evolution, and metabolism.</title>
        <authorList>
            <person name="Armbrust E.V."/>
            <person name="Berges J.A."/>
            <person name="Bowler C."/>
            <person name="Green B.R."/>
            <person name="Martinez D."/>
            <person name="Putnam N.H."/>
            <person name="Zhou S."/>
            <person name="Allen A.E."/>
            <person name="Apt K.E."/>
            <person name="Bechner M."/>
            <person name="Brzezinski M.A."/>
            <person name="Chaal B.K."/>
            <person name="Chiovitti A."/>
            <person name="Davis A.K."/>
            <person name="Demarest M.S."/>
            <person name="Detter J.C."/>
            <person name="Glavina T."/>
            <person name="Goodstein D."/>
            <person name="Hadi M.Z."/>
            <person name="Hellsten U."/>
            <person name="Hildebrand M."/>
            <person name="Jenkins B.D."/>
            <person name="Jurka J."/>
            <person name="Kapitonov V.V."/>
            <person name="Kroger N."/>
            <person name="Lau W.W."/>
            <person name="Lane T.W."/>
            <person name="Larimer F.W."/>
            <person name="Lippmeier J.C."/>
            <person name="Lucas S."/>
            <person name="Medina M."/>
            <person name="Montsant A."/>
            <person name="Obornik M."/>
            <person name="Parker M.S."/>
            <person name="Palenik B."/>
            <person name="Pazour G.J."/>
            <person name="Richardson P.M."/>
            <person name="Rynearson T.A."/>
            <person name="Saito M.A."/>
            <person name="Schwartz D.C."/>
            <person name="Thamatrakoln K."/>
            <person name="Valentin K."/>
            <person name="Vardi A."/>
            <person name="Wilkerson F.P."/>
            <person name="Rokhsar D.S."/>
        </authorList>
    </citation>
    <scope>NUCLEOTIDE SEQUENCE [LARGE SCALE GENOMIC DNA]</scope>
    <source>
        <strain evidence="2 3">CCMP1335</strain>
    </source>
</reference>
<feature type="compositionally biased region" description="Basic and acidic residues" evidence="1">
    <location>
        <begin position="655"/>
        <end position="673"/>
    </location>
</feature>
<organism evidence="2 3">
    <name type="scientific">Thalassiosira pseudonana</name>
    <name type="common">Marine diatom</name>
    <name type="synonym">Cyclotella nana</name>
    <dbReference type="NCBI Taxonomy" id="35128"/>
    <lineage>
        <taxon>Eukaryota</taxon>
        <taxon>Sar</taxon>
        <taxon>Stramenopiles</taxon>
        <taxon>Ochrophyta</taxon>
        <taxon>Bacillariophyta</taxon>
        <taxon>Coscinodiscophyceae</taxon>
        <taxon>Thalassiosirophycidae</taxon>
        <taxon>Thalassiosirales</taxon>
        <taxon>Thalassiosiraceae</taxon>
        <taxon>Thalassiosira</taxon>
    </lineage>
</organism>
<accession>B8C9W5</accession>
<dbReference type="Proteomes" id="UP000001449">
    <property type="component" value="Chromosome 12"/>
</dbReference>
<evidence type="ECO:0000256" key="1">
    <source>
        <dbReference type="SAM" id="MobiDB-lite"/>
    </source>
</evidence>
<evidence type="ECO:0000313" key="3">
    <source>
        <dbReference type="Proteomes" id="UP000001449"/>
    </source>
</evidence>
<protein>
    <recommendedName>
        <fullName evidence="4">PDZ domain-containing protein</fullName>
    </recommendedName>
</protein>
<proteinExistence type="predicted"/>
<dbReference type="EMBL" id="CM000647">
    <property type="protein sequence ID" value="EED89402.1"/>
    <property type="molecule type" value="Genomic_DNA"/>
</dbReference>
<feature type="compositionally biased region" description="Low complexity" evidence="1">
    <location>
        <begin position="186"/>
        <end position="202"/>
    </location>
</feature>
<dbReference type="eggNOG" id="ENOG502T7UM">
    <property type="taxonomic scope" value="Eukaryota"/>
</dbReference>
<dbReference type="AlphaFoldDB" id="B8C9W5"/>
<dbReference type="OMA" id="IRWEVES"/>
<feature type="compositionally biased region" description="Basic and acidic residues" evidence="1">
    <location>
        <begin position="739"/>
        <end position="749"/>
    </location>
</feature>
<evidence type="ECO:0000313" key="2">
    <source>
        <dbReference type="EMBL" id="EED89402.1"/>
    </source>
</evidence>
<evidence type="ECO:0008006" key="4">
    <source>
        <dbReference type="Google" id="ProtNLM"/>
    </source>
</evidence>
<feature type="compositionally biased region" description="Acidic residues" evidence="1">
    <location>
        <begin position="412"/>
        <end position="430"/>
    </location>
</feature>
<dbReference type="GeneID" id="7443222"/>
<feature type="region of interest" description="Disordered" evidence="1">
    <location>
        <begin position="522"/>
        <end position="551"/>
    </location>
</feature>